<gene>
    <name evidence="1" type="ORF">J5O05_16625</name>
</gene>
<keyword evidence="1" id="KW-0808">Transferase</keyword>
<dbReference type="RefSeq" id="WP_208843021.1">
    <property type="nucleotide sequence ID" value="NZ_CP072133.1"/>
</dbReference>
<dbReference type="KEGG" id="pxi:J5O05_16625"/>
<dbReference type="GO" id="GO:0016301">
    <property type="term" value="F:kinase activity"/>
    <property type="evidence" value="ECO:0007669"/>
    <property type="project" value="UniProtKB-KW"/>
</dbReference>
<keyword evidence="2" id="KW-1185">Reference proteome</keyword>
<reference evidence="1" key="1">
    <citation type="submission" date="2021-03" db="EMBL/GenBank/DDBJ databases">
        <title>Complete Genome of Pseudoalteromonas xiamenensis STKMTI.2, a new potential marine bacterium producing anti-Vibrio compounds.</title>
        <authorList>
            <person name="Handayani D.P."/>
            <person name="Isnansetyo A."/>
            <person name="Istiqomah I."/>
            <person name="Jumina J."/>
        </authorList>
    </citation>
    <scope>NUCLEOTIDE SEQUENCE</scope>
    <source>
        <strain evidence="1">STKMTI.2</strain>
    </source>
</reference>
<evidence type="ECO:0000313" key="1">
    <source>
        <dbReference type="EMBL" id="QTH71380.1"/>
    </source>
</evidence>
<sequence length="68" mass="7669">MDDTMKQDELLHDVRKTLNQISMNAELLKLVNSTGPENEEIQGIADNILKSVLDCSELLKAFNPKEEP</sequence>
<evidence type="ECO:0000313" key="2">
    <source>
        <dbReference type="Proteomes" id="UP000664904"/>
    </source>
</evidence>
<accession>A0A975HMR3</accession>
<dbReference type="AlphaFoldDB" id="A0A975HMR3"/>
<protein>
    <submittedName>
        <fullName evidence="1">Histidine kinase</fullName>
    </submittedName>
</protein>
<keyword evidence="1" id="KW-0418">Kinase</keyword>
<name>A0A975HMR3_9GAMM</name>
<dbReference type="Proteomes" id="UP000664904">
    <property type="component" value="Chromosome"/>
</dbReference>
<dbReference type="EMBL" id="CP072133">
    <property type="protein sequence ID" value="QTH71380.1"/>
    <property type="molecule type" value="Genomic_DNA"/>
</dbReference>
<proteinExistence type="predicted"/>
<organism evidence="1 2">
    <name type="scientific">Pseudoalteromonas xiamenensis</name>
    <dbReference type="NCBI Taxonomy" id="882626"/>
    <lineage>
        <taxon>Bacteria</taxon>
        <taxon>Pseudomonadati</taxon>
        <taxon>Pseudomonadota</taxon>
        <taxon>Gammaproteobacteria</taxon>
        <taxon>Alteromonadales</taxon>
        <taxon>Pseudoalteromonadaceae</taxon>
        <taxon>Pseudoalteromonas</taxon>
    </lineage>
</organism>